<proteinExistence type="predicted"/>
<dbReference type="EMBL" id="GBEZ01018648">
    <property type="protein sequence ID" value="JAC67810.1"/>
    <property type="molecule type" value="Transcribed_RNA"/>
</dbReference>
<protein>
    <recommendedName>
        <fullName evidence="1">SnoaL-like domain-containing protein</fullName>
    </recommendedName>
</protein>
<dbReference type="PANTHER" id="PTHR35498">
    <property type="entry name" value="PROTEIN LOW PSII ACCUMULATION 1, CHLOROPLASTIC"/>
    <property type="match status" value="1"/>
</dbReference>
<organism evidence="2">
    <name type="scientific">Tetraselmis sp. GSL018</name>
    <dbReference type="NCBI Taxonomy" id="582737"/>
    <lineage>
        <taxon>Eukaryota</taxon>
        <taxon>Viridiplantae</taxon>
        <taxon>Chlorophyta</taxon>
        <taxon>core chlorophytes</taxon>
        <taxon>Chlorodendrophyceae</taxon>
        <taxon>Chlorodendrales</taxon>
        <taxon>Chlorodendraceae</taxon>
        <taxon>Tetraselmis</taxon>
    </lineage>
</organism>
<dbReference type="Pfam" id="PF13474">
    <property type="entry name" value="SnoaL_3"/>
    <property type="match status" value="1"/>
</dbReference>
<evidence type="ECO:0000313" key="2">
    <source>
        <dbReference type="EMBL" id="JAC67810.1"/>
    </source>
</evidence>
<dbReference type="InterPro" id="IPR037401">
    <property type="entry name" value="SnoaL-like"/>
</dbReference>
<sequence>HGCKTFGPNYLFGLDTRHHGTNFLSKSFSAHLCTQKTLQFGVECPVRRALKHRSAPFKTYAKAGKPYQTEVTDWLSGGRIYTQEVLRTFELGSASFGPLFFGTCSIGLLLLAALPSSVGETIRSLNTDSASQLEKFALLPGNIAGLGIAFYFSRVQLQGRVKKLDQIAKELALGDLRIEITDKFGNQKLFSLRDLRRTKRIALIYGSEQKLQQDLENAHPYRRRLSSSSIVVVPVPKGKTVSRIAPESKLSWPSHRKRWLAWPTPVSGGFEPAAYFEALIGDSAEGIEQGAYITIGVEGRVRGSGLGSPAWDVLLSSFPQQAVGYSPSVGVTREEDAYAAEAADATAPVSEILKVHSEFYQALADGDLAGMEKVWQHPEAVSQQITSYRDRGAALDGWEAVLQENRRPVGLSVSDADVLVEPCETKATLTCMERVANGSTLLATQRFARAGGGPWRLVGHRTIPYGKDIVAAVVLQCDSRGCVALPAKAVASTASAGKFRLKQRG</sequence>
<feature type="non-terminal residue" evidence="2">
    <location>
        <position position="1"/>
    </location>
</feature>
<gene>
    <name evidence="2" type="ORF">TSPGSL018_10194</name>
</gene>
<dbReference type="Gene3D" id="3.10.450.50">
    <property type="match status" value="1"/>
</dbReference>
<dbReference type="AlphaFoldDB" id="A0A061RAV7"/>
<accession>A0A061RAV7</accession>
<dbReference type="SUPFAM" id="SSF54427">
    <property type="entry name" value="NTF2-like"/>
    <property type="match status" value="1"/>
</dbReference>
<name>A0A061RAV7_9CHLO</name>
<reference evidence="2" key="1">
    <citation type="submission" date="2014-05" db="EMBL/GenBank/DDBJ databases">
        <title>The transcriptome of the halophilic microalga Tetraselmis sp. GSL018 isolated from the Great Salt Lake, Utah.</title>
        <authorList>
            <person name="Jinkerson R.E."/>
            <person name="D'Adamo S."/>
            <person name="Posewitz M.C."/>
        </authorList>
    </citation>
    <scope>NUCLEOTIDE SEQUENCE</scope>
    <source>
        <strain evidence="2">GSL018</strain>
    </source>
</reference>
<dbReference type="InterPro" id="IPR032710">
    <property type="entry name" value="NTF2-like_dom_sf"/>
</dbReference>
<feature type="domain" description="SnoaL-like" evidence="1">
    <location>
        <begin position="353"/>
        <end position="460"/>
    </location>
</feature>
<evidence type="ECO:0000259" key="1">
    <source>
        <dbReference type="Pfam" id="PF13474"/>
    </source>
</evidence>
<dbReference type="PANTHER" id="PTHR35498:SF1">
    <property type="entry name" value="LOW PSII ACCUMULATION-LIKE PROTEIN"/>
    <property type="match status" value="1"/>
</dbReference>